<evidence type="ECO:0008006" key="4">
    <source>
        <dbReference type="Google" id="ProtNLM"/>
    </source>
</evidence>
<dbReference type="EMBL" id="JBBDHC010000015">
    <property type="protein sequence ID" value="MEJ1250119.1"/>
    <property type="molecule type" value="Genomic_DNA"/>
</dbReference>
<dbReference type="Proteomes" id="UP001364472">
    <property type="component" value="Unassembled WGS sequence"/>
</dbReference>
<proteinExistence type="predicted"/>
<name>A0AAW9RAU3_9GAMM</name>
<feature type="signal peptide" evidence="1">
    <location>
        <begin position="1"/>
        <end position="21"/>
    </location>
</feature>
<evidence type="ECO:0000313" key="3">
    <source>
        <dbReference type="Proteomes" id="UP001364472"/>
    </source>
</evidence>
<reference evidence="2 3" key="1">
    <citation type="journal article" date="2016" name="Antonie Van Leeuwenhoek">
        <title>Denitratimonas tolerans gen. nov., sp. nov., a denitrifying bacterium isolated from a bioreactor for tannery wastewater treatment.</title>
        <authorList>
            <person name="Han S.I."/>
            <person name="Kim J.O."/>
            <person name="Lee Y.R."/>
            <person name="Ekpeghere K.I."/>
            <person name="Koh S.C."/>
            <person name="Whang K.S."/>
        </authorList>
    </citation>
    <scope>NUCLEOTIDE SEQUENCE [LARGE SCALE GENOMIC DNA]</scope>
    <source>
        <strain evidence="2 3">KACC 17565</strain>
    </source>
</reference>
<keyword evidence="1" id="KW-0732">Signal</keyword>
<gene>
    <name evidence="2" type="ORF">WB794_10605</name>
</gene>
<evidence type="ECO:0000313" key="2">
    <source>
        <dbReference type="EMBL" id="MEJ1250119.1"/>
    </source>
</evidence>
<feature type="chain" id="PRO_5043409905" description="Secreted protein" evidence="1">
    <location>
        <begin position="22"/>
        <end position="160"/>
    </location>
</feature>
<organism evidence="2 3">
    <name type="scientific">Denitratimonas tolerans</name>
    <dbReference type="NCBI Taxonomy" id="1338420"/>
    <lineage>
        <taxon>Bacteria</taxon>
        <taxon>Pseudomonadati</taxon>
        <taxon>Pseudomonadota</taxon>
        <taxon>Gammaproteobacteria</taxon>
        <taxon>Lysobacterales</taxon>
        <taxon>Lysobacteraceae</taxon>
        <taxon>Denitratimonas</taxon>
    </lineage>
</organism>
<protein>
    <recommendedName>
        <fullName evidence="4">Secreted protein</fullName>
    </recommendedName>
</protein>
<sequence>MFRTMMTGAVLLAAMALTGEAAAISCDSELGQPLPVRTTPVPPLYSGMLGRPAALAAPRTLLAESRDESLALDVVLMRLRLEACAAQPKDEFANYVPKTEFDNTPYRFNMDKGKKFTAAEFDAWMKSRGVRVVQARPAAAGATPAAAIEAAAPQTATVAD</sequence>
<evidence type="ECO:0000256" key="1">
    <source>
        <dbReference type="SAM" id="SignalP"/>
    </source>
</evidence>
<keyword evidence="3" id="KW-1185">Reference proteome</keyword>
<comment type="caution">
    <text evidence="2">The sequence shown here is derived from an EMBL/GenBank/DDBJ whole genome shotgun (WGS) entry which is preliminary data.</text>
</comment>
<accession>A0AAW9RAU3</accession>
<dbReference type="AlphaFoldDB" id="A0AAW9RAU3"/>